<evidence type="ECO:0000256" key="1">
    <source>
        <dbReference type="ARBA" id="ARBA00008563"/>
    </source>
</evidence>
<dbReference type="HAMAP" id="MF_01363">
    <property type="entry name" value="Ribosomal_bL21"/>
    <property type="match status" value="1"/>
</dbReference>
<dbReference type="SUPFAM" id="SSF141091">
    <property type="entry name" value="L21p-like"/>
    <property type="match status" value="1"/>
</dbReference>
<dbReference type="GO" id="GO:0005737">
    <property type="term" value="C:cytoplasm"/>
    <property type="evidence" value="ECO:0007669"/>
    <property type="project" value="UniProtKB-ARBA"/>
</dbReference>
<dbReference type="GO" id="GO:0003735">
    <property type="term" value="F:structural constituent of ribosome"/>
    <property type="evidence" value="ECO:0007669"/>
    <property type="project" value="InterPro"/>
</dbReference>
<dbReference type="GO" id="GO:0003723">
    <property type="term" value="F:RNA binding"/>
    <property type="evidence" value="ECO:0007669"/>
    <property type="project" value="InterPro"/>
</dbReference>
<dbReference type="InterPro" id="IPR001787">
    <property type="entry name" value="Ribosomal_bL21"/>
</dbReference>
<dbReference type="GO" id="GO:1990904">
    <property type="term" value="C:ribonucleoprotein complex"/>
    <property type="evidence" value="ECO:0007669"/>
    <property type="project" value="UniProtKB-KW"/>
</dbReference>
<gene>
    <name evidence="4" type="ORF">UFOPK1440_00404</name>
    <name evidence="5" type="ORF">UFOPK1946_00413</name>
</gene>
<evidence type="ECO:0000313" key="5">
    <source>
        <dbReference type="EMBL" id="CAB4620267.1"/>
    </source>
</evidence>
<dbReference type="PANTHER" id="PTHR21349">
    <property type="entry name" value="50S RIBOSOMAL PROTEIN L21"/>
    <property type="match status" value="1"/>
</dbReference>
<reference evidence="5" key="1">
    <citation type="submission" date="2020-05" db="EMBL/GenBank/DDBJ databases">
        <authorList>
            <person name="Chiriac C."/>
            <person name="Salcher M."/>
            <person name="Ghai R."/>
            <person name="Kavagutti S V."/>
        </authorList>
    </citation>
    <scope>NUCLEOTIDE SEQUENCE</scope>
</reference>
<name>A0A6J6I7D3_9ZZZZ</name>
<accession>A0A6J6I7D3</accession>
<dbReference type="GO" id="GO:0005840">
    <property type="term" value="C:ribosome"/>
    <property type="evidence" value="ECO:0007669"/>
    <property type="project" value="UniProtKB-KW"/>
</dbReference>
<dbReference type="EMBL" id="CAEZVG010000013">
    <property type="protein sequence ID" value="CAB4620267.1"/>
    <property type="molecule type" value="Genomic_DNA"/>
</dbReference>
<evidence type="ECO:0000313" key="4">
    <source>
        <dbReference type="EMBL" id="CAB4540071.1"/>
    </source>
</evidence>
<dbReference type="PANTHER" id="PTHR21349:SF0">
    <property type="entry name" value="LARGE RIBOSOMAL SUBUNIT PROTEIN BL21M"/>
    <property type="match status" value="1"/>
</dbReference>
<evidence type="ECO:0000256" key="3">
    <source>
        <dbReference type="ARBA" id="ARBA00023274"/>
    </source>
</evidence>
<keyword evidence="3" id="KW-0687">Ribonucleoprotein</keyword>
<dbReference type="GO" id="GO:0006412">
    <property type="term" value="P:translation"/>
    <property type="evidence" value="ECO:0007669"/>
    <property type="project" value="InterPro"/>
</dbReference>
<sequence length="104" mass="11130">MYAIVKAGGRQEKVTVGETITVDRIDAKIGSSVNFPTLLVVDGANVTTDPKALAAVTVTGEIVDEAKGPKIDILRYKNKTGHRRRQGFRAQHTLVKITAISGGK</sequence>
<dbReference type="AlphaFoldDB" id="A0A6J6I7D3"/>
<protein>
    <submittedName>
        <fullName evidence="5">Unannotated protein</fullName>
    </submittedName>
</protein>
<organism evidence="5">
    <name type="scientific">freshwater metagenome</name>
    <dbReference type="NCBI Taxonomy" id="449393"/>
    <lineage>
        <taxon>unclassified sequences</taxon>
        <taxon>metagenomes</taxon>
        <taxon>ecological metagenomes</taxon>
    </lineage>
</organism>
<dbReference type="NCBIfam" id="TIGR00061">
    <property type="entry name" value="L21"/>
    <property type="match status" value="1"/>
</dbReference>
<dbReference type="InterPro" id="IPR028909">
    <property type="entry name" value="bL21-like"/>
</dbReference>
<proteinExistence type="inferred from homology"/>
<dbReference type="Pfam" id="PF00829">
    <property type="entry name" value="Ribosomal_L21p"/>
    <property type="match status" value="1"/>
</dbReference>
<dbReference type="EMBL" id="CAEZSP010000012">
    <property type="protein sequence ID" value="CAB4540071.1"/>
    <property type="molecule type" value="Genomic_DNA"/>
</dbReference>
<evidence type="ECO:0000256" key="2">
    <source>
        <dbReference type="ARBA" id="ARBA00022980"/>
    </source>
</evidence>
<keyword evidence="2" id="KW-0689">Ribosomal protein</keyword>
<dbReference type="InterPro" id="IPR036164">
    <property type="entry name" value="bL21-like_sf"/>
</dbReference>
<comment type="similarity">
    <text evidence="1">Belongs to the bacterial ribosomal protein bL21 family.</text>
</comment>